<keyword evidence="2" id="KW-0472">Membrane</keyword>
<proteinExistence type="predicted"/>
<protein>
    <submittedName>
        <fullName evidence="3">Uncharacterized protein</fullName>
    </submittedName>
</protein>
<dbReference type="RefSeq" id="WP_152099222.1">
    <property type="nucleotide sequence ID" value="NZ_AP021861.1"/>
</dbReference>
<keyword evidence="4" id="KW-1185">Reference proteome</keyword>
<keyword evidence="2" id="KW-1133">Transmembrane helix</keyword>
<evidence type="ECO:0000313" key="3">
    <source>
        <dbReference type="EMBL" id="BBO33465.1"/>
    </source>
</evidence>
<dbReference type="EMBL" id="AP021861">
    <property type="protein sequence ID" value="BBO33465.1"/>
    <property type="molecule type" value="Genomic_DNA"/>
</dbReference>
<evidence type="ECO:0000313" key="4">
    <source>
        <dbReference type="Proteomes" id="UP000326837"/>
    </source>
</evidence>
<feature type="compositionally biased region" description="Gly residues" evidence="1">
    <location>
        <begin position="143"/>
        <end position="157"/>
    </location>
</feature>
<gene>
    <name evidence="3" type="ORF">PLANPX_3077</name>
</gene>
<evidence type="ECO:0000256" key="1">
    <source>
        <dbReference type="SAM" id="MobiDB-lite"/>
    </source>
</evidence>
<keyword evidence="2" id="KW-0812">Transmembrane</keyword>
<feature type="transmembrane region" description="Helical" evidence="2">
    <location>
        <begin position="32"/>
        <end position="55"/>
    </location>
</feature>
<name>A0A5K7XAM1_9BACT</name>
<sequence length="311" mass="33716">MAIAPPPAPEQPAKASEKAEKAALKVSSYEQAATLVITLLVIFGTSFGGLAMIFFADKFNREEVVEIAFVPMEATSPTANGGFGTDPDPPGVEDGSELVEPNLEDTLAAVEMTTDLLSDSIISDASVTDQSLQGTADQASKGSGVGDGRQPGPGGDGVIERVPRWQRWKIRFEPKSPADFAKWLDQYKIRIGVLGRDNKVHVAYGFTNGTPQVETAEPAVYNSWGQTLPADGPMPALTKDLARKAGTLQRGPIALLFYPNEIDQLLYTLEKAHMEKSNHKSHDANKIRETVFTVVQDSSGYRFVVVDQKYF</sequence>
<dbReference type="AlphaFoldDB" id="A0A5K7XAM1"/>
<reference evidence="4" key="1">
    <citation type="submission" date="2019-10" db="EMBL/GenBank/DDBJ databases">
        <title>Lacipirellula parvula gen. nov., sp. nov., representing a lineage of planctomycetes widespread in freshwater anoxic habitats, and description of the family Lacipirellulaceae.</title>
        <authorList>
            <person name="Dedysh S.N."/>
            <person name="Kulichevskaya I.S."/>
            <person name="Beletsky A.V."/>
            <person name="Rakitin A.L."/>
            <person name="Mardanov A.V."/>
            <person name="Ivanova A.A."/>
            <person name="Saltykova V.X."/>
            <person name="Rijpstra W.I.C."/>
            <person name="Sinninghe Damste J.S."/>
            <person name="Ravin N.V."/>
        </authorList>
    </citation>
    <scope>NUCLEOTIDE SEQUENCE [LARGE SCALE GENOMIC DNA]</scope>
    <source>
        <strain evidence="4">PX69</strain>
    </source>
</reference>
<accession>A0A5K7XAM1</accession>
<dbReference type="KEGG" id="lpav:PLANPX_3077"/>
<evidence type="ECO:0000256" key="2">
    <source>
        <dbReference type="SAM" id="Phobius"/>
    </source>
</evidence>
<dbReference type="Proteomes" id="UP000326837">
    <property type="component" value="Chromosome"/>
</dbReference>
<feature type="region of interest" description="Disordered" evidence="1">
    <location>
        <begin position="128"/>
        <end position="159"/>
    </location>
</feature>
<organism evidence="3 4">
    <name type="scientific">Lacipirellula parvula</name>
    <dbReference type="NCBI Taxonomy" id="2650471"/>
    <lineage>
        <taxon>Bacteria</taxon>
        <taxon>Pseudomonadati</taxon>
        <taxon>Planctomycetota</taxon>
        <taxon>Planctomycetia</taxon>
        <taxon>Pirellulales</taxon>
        <taxon>Lacipirellulaceae</taxon>
        <taxon>Lacipirellula</taxon>
    </lineage>
</organism>
<feature type="compositionally biased region" description="Polar residues" evidence="1">
    <location>
        <begin position="128"/>
        <end position="141"/>
    </location>
</feature>